<reference evidence="2 3" key="1">
    <citation type="submission" date="2020-07" db="EMBL/GenBank/DDBJ databases">
        <title>Genome of Haloechinothrix sp.</title>
        <authorList>
            <person name="Tang S.-K."/>
            <person name="Yang L."/>
            <person name="Zhu W.-Y."/>
        </authorList>
    </citation>
    <scope>NUCLEOTIDE SEQUENCE [LARGE SCALE GENOMIC DNA]</scope>
    <source>
        <strain evidence="2 3">YIM 98757</strain>
    </source>
</reference>
<dbReference type="Gene3D" id="3.30.1310.20">
    <property type="entry name" value="PRTase-like"/>
    <property type="match status" value="1"/>
</dbReference>
<evidence type="ECO:0000313" key="2">
    <source>
        <dbReference type="EMBL" id="MBA0124899.1"/>
    </source>
</evidence>
<dbReference type="EMBL" id="JACCKD010000002">
    <property type="protein sequence ID" value="MBA0124899.1"/>
    <property type="molecule type" value="Genomic_DNA"/>
</dbReference>
<dbReference type="GO" id="GO:0016757">
    <property type="term" value="F:glycosyltransferase activity"/>
    <property type="evidence" value="ECO:0007669"/>
    <property type="project" value="UniProtKB-KW"/>
</dbReference>
<evidence type="ECO:0000313" key="3">
    <source>
        <dbReference type="Proteomes" id="UP000582974"/>
    </source>
</evidence>
<dbReference type="InterPro" id="IPR000836">
    <property type="entry name" value="PRTase_dom"/>
</dbReference>
<keyword evidence="2" id="KW-0328">Glycosyltransferase</keyword>
<dbReference type="InterPro" id="IPR029057">
    <property type="entry name" value="PRTase-like"/>
</dbReference>
<sequence length="217" mass="23388">MKARHRFTDRLEAGHLLGKELARRQWIDPVVLGLARGGMPVAAGVADALGAPLDVMVARKIGAPAQPELAIGAVTADGAHLYDTASLRAFDLEPAQLEDRRASEAAEALRRQNTYRDGGPLQVRGCDVVLVDDGLATGLTAIAAVRALRHYDPLSITVAVPVASTSARARVETEADAVHTLDEPPTFYAVGQWYRDFHQVEDDEVHAILRRRSGSDV</sequence>
<dbReference type="RefSeq" id="WP_180891775.1">
    <property type="nucleotide sequence ID" value="NZ_JACCKD010000002.1"/>
</dbReference>
<dbReference type="SUPFAM" id="SSF53271">
    <property type="entry name" value="PRTase-like"/>
    <property type="match status" value="1"/>
</dbReference>
<dbReference type="Pfam" id="PF00156">
    <property type="entry name" value="Pribosyltran"/>
    <property type="match status" value="1"/>
</dbReference>
<dbReference type="Gene3D" id="3.40.50.2020">
    <property type="match status" value="1"/>
</dbReference>
<gene>
    <name evidence="2" type="ORF">H0B56_05025</name>
</gene>
<name>A0A838A8R7_9PSEU</name>
<organism evidence="2 3">
    <name type="scientific">Haloechinothrix aidingensis</name>
    <dbReference type="NCBI Taxonomy" id="2752311"/>
    <lineage>
        <taxon>Bacteria</taxon>
        <taxon>Bacillati</taxon>
        <taxon>Actinomycetota</taxon>
        <taxon>Actinomycetes</taxon>
        <taxon>Pseudonocardiales</taxon>
        <taxon>Pseudonocardiaceae</taxon>
        <taxon>Haloechinothrix</taxon>
    </lineage>
</organism>
<dbReference type="AlphaFoldDB" id="A0A838A8R7"/>
<comment type="caution">
    <text evidence="2">The sequence shown here is derived from an EMBL/GenBank/DDBJ whole genome shotgun (WGS) entry which is preliminary data.</text>
</comment>
<feature type="domain" description="Phosphoribosyltransferase" evidence="1">
    <location>
        <begin position="25"/>
        <end position="182"/>
    </location>
</feature>
<evidence type="ECO:0000259" key="1">
    <source>
        <dbReference type="Pfam" id="PF00156"/>
    </source>
</evidence>
<accession>A0A838A8R7</accession>
<keyword evidence="2" id="KW-0808">Transferase</keyword>
<protein>
    <submittedName>
        <fullName evidence="2">Phosphoribosyltransferase</fullName>
    </submittedName>
</protein>
<dbReference type="CDD" id="cd06223">
    <property type="entry name" value="PRTases_typeI"/>
    <property type="match status" value="1"/>
</dbReference>
<keyword evidence="3" id="KW-1185">Reference proteome</keyword>
<dbReference type="Proteomes" id="UP000582974">
    <property type="component" value="Unassembled WGS sequence"/>
</dbReference>
<proteinExistence type="predicted"/>